<feature type="domain" description="FAS1" evidence="1">
    <location>
        <begin position="35"/>
        <end position="229"/>
    </location>
</feature>
<dbReference type="Proteomes" id="UP000250831">
    <property type="component" value="Unassembled WGS sequence"/>
</dbReference>
<protein>
    <recommendedName>
        <fullName evidence="1">FAS1 domain-containing protein</fullName>
    </recommendedName>
</protein>
<dbReference type="SUPFAM" id="SSF82153">
    <property type="entry name" value="FAS1 domain"/>
    <property type="match status" value="2"/>
</dbReference>
<evidence type="ECO:0000313" key="3">
    <source>
        <dbReference type="Proteomes" id="UP000250831"/>
    </source>
</evidence>
<dbReference type="PROSITE" id="PS51257">
    <property type="entry name" value="PROKAR_LIPOPROTEIN"/>
    <property type="match status" value="1"/>
</dbReference>
<dbReference type="PANTHER" id="PTHR10900">
    <property type="entry name" value="PERIOSTIN-RELATED"/>
    <property type="match status" value="1"/>
</dbReference>
<organism evidence="2 3">
    <name type="scientific">Sphingobacterium athyrii</name>
    <dbReference type="NCBI Taxonomy" id="2152717"/>
    <lineage>
        <taxon>Bacteria</taxon>
        <taxon>Pseudomonadati</taxon>
        <taxon>Bacteroidota</taxon>
        <taxon>Sphingobacteriia</taxon>
        <taxon>Sphingobacteriales</taxon>
        <taxon>Sphingobacteriaceae</taxon>
        <taxon>Sphingobacterium</taxon>
    </lineage>
</organism>
<dbReference type="InterPro" id="IPR050904">
    <property type="entry name" value="Adhesion/Biosynth-related"/>
</dbReference>
<dbReference type="Pfam" id="PF02469">
    <property type="entry name" value="Fasciclin"/>
    <property type="match status" value="1"/>
</dbReference>
<gene>
    <name evidence="2" type="ORF">DCO56_17080</name>
</gene>
<keyword evidence="3" id="KW-1185">Reference proteome</keyword>
<evidence type="ECO:0000259" key="1">
    <source>
        <dbReference type="PROSITE" id="PS50213"/>
    </source>
</evidence>
<dbReference type="OrthoDB" id="659398at2"/>
<dbReference type="AlphaFoldDB" id="A0A363NSB5"/>
<accession>A0A363NSB5</accession>
<dbReference type="PROSITE" id="PS50213">
    <property type="entry name" value="FAS1"/>
    <property type="match status" value="1"/>
</dbReference>
<dbReference type="Gene3D" id="2.30.180.10">
    <property type="entry name" value="FAS1 domain"/>
    <property type="match status" value="2"/>
</dbReference>
<name>A0A363NSB5_9SPHI</name>
<dbReference type="InterPro" id="IPR036378">
    <property type="entry name" value="FAS1_dom_sf"/>
</dbReference>
<proteinExistence type="predicted"/>
<dbReference type="RefSeq" id="WP_108634953.1">
    <property type="nucleotide sequence ID" value="NZ_QCXX01000004.1"/>
</dbReference>
<comment type="caution">
    <text evidence="2">The sequence shown here is derived from an EMBL/GenBank/DDBJ whole genome shotgun (WGS) entry which is preliminary data.</text>
</comment>
<sequence>MKRLFIYFIGVSLACSYSCSKKELVSHYERPDWLKGNVWEVLDNRKEFSIFLKGVERAGFKEILNGKTIVSVFAPSDPVFLNYLKDRNLTSIEQIPINELKKIIGYHLIYYSYDKSRLMNYQPQGSQNVQPAFAGLYYKHRTRSQDSISEEIDATDGKLKKVYHKDRFVPILSTTHFQTKGIDAKQNYEYFFGSESWSGENGFNVSNAGITEYDIPADNGYVYVVDQVIAPLPTIYERLAQSATYKDFLSVYDRFRNYTYDEQASINYAAAGDSLFLVNYGALPAIASEWSYNGESGIPDYANLGDLSYKAFNVFAPNNQALSTFFSQYFKAYYPSMKDVDMLPLAMMLRNHVYAGNVVFPAEIGKNPDIKTVDGIPIVFNTQSDVGDKAIASNGTFYGLNKVLIPEAFNSVTGPVMVNPKYKIFMYMLYNSGMYKTLSSRDIRYTLLIPSDEEILNTLYGDSYIFWNEGSPLIFGDEEVQIQNNDGVKVAMSQRQQELFVSEHIVYDDITNLAGTKVYRTRNPYNYIFTKDGSMYSTASYNSNEAVSVMPIAGNWYNGKSFEAAQTLLGETRTIKFTLIGAEASSNPLNKYAEFSKLLAKAGMIDAGSSLSFLFGNRFILFAPDNATVLSGIAAGLIPTDKTALTEYLKSYFVSIADNSLGDYPFPGFGIQGTWNTTRRTGYNVYRQLTLVDQGTNLRLKDSDGTSIPIVEYLPQVFNDGAVYHINKLLKP</sequence>
<reference evidence="2 3" key="1">
    <citation type="submission" date="2018-04" db="EMBL/GenBank/DDBJ databases">
        <title>Sphingobacterium sp. M46 Genome.</title>
        <authorList>
            <person name="Cheng J."/>
            <person name="Li Y."/>
        </authorList>
    </citation>
    <scope>NUCLEOTIDE SEQUENCE [LARGE SCALE GENOMIC DNA]</scope>
    <source>
        <strain evidence="2 3">M46</strain>
    </source>
</reference>
<evidence type="ECO:0000313" key="2">
    <source>
        <dbReference type="EMBL" id="PUV23610.1"/>
    </source>
</evidence>
<dbReference type="PANTHER" id="PTHR10900:SF77">
    <property type="entry name" value="FI19380P1"/>
    <property type="match status" value="1"/>
</dbReference>
<dbReference type="InterPro" id="IPR000782">
    <property type="entry name" value="FAS1_domain"/>
</dbReference>
<dbReference type="EMBL" id="QCXX01000004">
    <property type="protein sequence ID" value="PUV23610.1"/>
    <property type="molecule type" value="Genomic_DNA"/>
</dbReference>